<protein>
    <submittedName>
        <fullName evidence="5">Xylose operon regulatory protein</fullName>
    </submittedName>
</protein>
<dbReference type="PROSITE" id="PS01124">
    <property type="entry name" value="HTH_ARAC_FAMILY_2"/>
    <property type="match status" value="1"/>
</dbReference>
<dbReference type="Gene3D" id="1.10.10.60">
    <property type="entry name" value="Homeodomain-like"/>
    <property type="match status" value="1"/>
</dbReference>
<dbReference type="PANTHER" id="PTHR30146">
    <property type="entry name" value="LACI-RELATED TRANSCRIPTIONAL REPRESSOR"/>
    <property type="match status" value="1"/>
</dbReference>
<dbReference type="AlphaFoldDB" id="A0A5C5ZLA3"/>
<dbReference type="InterPro" id="IPR028082">
    <property type="entry name" value="Peripla_BP_I"/>
</dbReference>
<keyword evidence="2" id="KW-0238">DNA-binding</keyword>
<organism evidence="5 6">
    <name type="scientific">Stieleria varia</name>
    <dbReference type="NCBI Taxonomy" id="2528005"/>
    <lineage>
        <taxon>Bacteria</taxon>
        <taxon>Pseudomonadati</taxon>
        <taxon>Planctomycetota</taxon>
        <taxon>Planctomycetia</taxon>
        <taxon>Pirellulales</taxon>
        <taxon>Pirellulaceae</taxon>
        <taxon>Stieleria</taxon>
    </lineage>
</organism>
<evidence type="ECO:0000256" key="3">
    <source>
        <dbReference type="ARBA" id="ARBA00023163"/>
    </source>
</evidence>
<dbReference type="Proteomes" id="UP000320176">
    <property type="component" value="Unassembled WGS sequence"/>
</dbReference>
<dbReference type="EMBL" id="SJPN01000034">
    <property type="protein sequence ID" value="TWT87757.1"/>
    <property type="molecule type" value="Genomic_DNA"/>
</dbReference>
<dbReference type="SUPFAM" id="SSF46689">
    <property type="entry name" value="Homeodomain-like"/>
    <property type="match status" value="2"/>
</dbReference>
<comment type="caution">
    <text evidence="5">The sequence shown here is derived from an EMBL/GenBank/DDBJ whole genome shotgun (WGS) entry which is preliminary data.</text>
</comment>
<evidence type="ECO:0000259" key="4">
    <source>
        <dbReference type="PROSITE" id="PS01124"/>
    </source>
</evidence>
<evidence type="ECO:0000313" key="5">
    <source>
        <dbReference type="EMBL" id="TWT87757.1"/>
    </source>
</evidence>
<dbReference type="Pfam" id="PF22177">
    <property type="entry name" value="PBP1_XylR"/>
    <property type="match status" value="1"/>
</dbReference>
<dbReference type="InterPro" id="IPR046335">
    <property type="entry name" value="LacI/GalR-like_sensor"/>
</dbReference>
<dbReference type="SMART" id="SM00342">
    <property type="entry name" value="HTH_ARAC"/>
    <property type="match status" value="1"/>
</dbReference>
<reference evidence="5 6" key="1">
    <citation type="submission" date="2019-02" db="EMBL/GenBank/DDBJ databases">
        <title>Deep-cultivation of Planctomycetes and their phenomic and genomic characterization uncovers novel biology.</title>
        <authorList>
            <person name="Wiegand S."/>
            <person name="Jogler M."/>
            <person name="Boedeker C."/>
            <person name="Pinto D."/>
            <person name="Vollmers J."/>
            <person name="Rivas-Marin E."/>
            <person name="Kohn T."/>
            <person name="Peeters S.H."/>
            <person name="Heuer A."/>
            <person name="Rast P."/>
            <person name="Oberbeckmann S."/>
            <person name="Bunk B."/>
            <person name="Jeske O."/>
            <person name="Meyerdierks A."/>
            <person name="Storesund J.E."/>
            <person name="Kallscheuer N."/>
            <person name="Luecker S."/>
            <person name="Lage O.M."/>
            <person name="Pohl T."/>
            <person name="Merkel B.J."/>
            <person name="Hornburger P."/>
            <person name="Mueller R.-W."/>
            <person name="Bruemmer F."/>
            <person name="Labrenz M."/>
            <person name="Spormann A.M."/>
            <person name="Op Den Camp H."/>
            <person name="Overmann J."/>
            <person name="Amann R."/>
            <person name="Jetten M.S.M."/>
            <person name="Mascher T."/>
            <person name="Medema M.H."/>
            <person name="Devos D.P."/>
            <person name="Kaster A.-K."/>
            <person name="Ovreas L."/>
            <person name="Rohde M."/>
            <person name="Galperin M.Y."/>
            <person name="Jogler C."/>
        </authorList>
    </citation>
    <scope>NUCLEOTIDE SEQUENCE [LARGE SCALE GENOMIC DNA]</scope>
    <source>
        <strain evidence="5 6">Pla52n</strain>
    </source>
</reference>
<sequence>MKQRSVALLIETSNAYARNLLSGIVSYIRSNQSWSVYLPEQHRGATPPDWLRQWRGDGLIARIETEAIARVVEKLKMPVVDVSAARHVPDIPWVETDDGSIARIAFEHLRERGFENFAFCGEPEFNWSNWREQAFQEAVENAGHRCDVFHSRSRYAKGYSINRERERMTRWIASLPRPVAVFACYDIKAQQILDICREQKIRVPEELALLGVDNDELLCDLCTPPLSSVIPAAHQTGREAARLLDAMMGGQTVPGEPHLFEPIGIATRQSTDVLAIEDTDIANAMRFIRDHACEGINVNDILQHVPLSRRVLEKRFQEIIGRTPHQEITRRRVDRIRQLLIETDLTIGQIAKRTGYQNEEYMSVAFRRAMKVPPGQFRREH</sequence>
<feature type="domain" description="HTH araC/xylS-type" evidence="4">
    <location>
        <begin position="282"/>
        <end position="380"/>
    </location>
</feature>
<keyword evidence="1" id="KW-0805">Transcription regulation</keyword>
<keyword evidence="6" id="KW-1185">Reference proteome</keyword>
<evidence type="ECO:0000256" key="1">
    <source>
        <dbReference type="ARBA" id="ARBA00023015"/>
    </source>
</evidence>
<proteinExistence type="predicted"/>
<dbReference type="InterPro" id="IPR054031">
    <property type="entry name" value="XylR_PBP1"/>
</dbReference>
<dbReference type="Pfam" id="PF12833">
    <property type="entry name" value="HTH_18"/>
    <property type="match status" value="1"/>
</dbReference>
<keyword evidence="3" id="KW-0804">Transcription</keyword>
<dbReference type="OrthoDB" id="9795616at2"/>
<dbReference type="PANTHER" id="PTHR30146:SF24">
    <property type="entry name" value="XYLOSE OPERON REGULATORY PROTEIN"/>
    <property type="match status" value="1"/>
</dbReference>
<dbReference type="SUPFAM" id="SSF53822">
    <property type="entry name" value="Periplasmic binding protein-like I"/>
    <property type="match status" value="1"/>
</dbReference>
<name>A0A5C5ZLA3_9BACT</name>
<dbReference type="GO" id="GO:0000976">
    <property type="term" value="F:transcription cis-regulatory region binding"/>
    <property type="evidence" value="ECO:0007669"/>
    <property type="project" value="TreeGrafter"/>
</dbReference>
<evidence type="ECO:0000256" key="2">
    <source>
        <dbReference type="ARBA" id="ARBA00023125"/>
    </source>
</evidence>
<dbReference type="InterPro" id="IPR009057">
    <property type="entry name" value="Homeodomain-like_sf"/>
</dbReference>
<evidence type="ECO:0000313" key="6">
    <source>
        <dbReference type="Proteomes" id="UP000320176"/>
    </source>
</evidence>
<dbReference type="InterPro" id="IPR018060">
    <property type="entry name" value="HTH_AraC"/>
</dbReference>
<dbReference type="GO" id="GO:0003700">
    <property type="term" value="F:DNA-binding transcription factor activity"/>
    <property type="evidence" value="ECO:0007669"/>
    <property type="project" value="InterPro"/>
</dbReference>
<dbReference type="CDD" id="cd01543">
    <property type="entry name" value="PBP1_XylR"/>
    <property type="match status" value="1"/>
</dbReference>
<dbReference type="Pfam" id="PF13377">
    <property type="entry name" value="Peripla_BP_3"/>
    <property type="match status" value="1"/>
</dbReference>
<accession>A0A5C5ZLA3</accession>
<dbReference type="Gene3D" id="3.40.50.2300">
    <property type="match status" value="2"/>
</dbReference>
<gene>
    <name evidence="5" type="primary">xylR_5</name>
    <name evidence="5" type="ORF">Pla52n_70160</name>
</gene>